<evidence type="ECO:0000256" key="6">
    <source>
        <dbReference type="ARBA" id="ARBA00023002"/>
    </source>
</evidence>
<evidence type="ECO:0000259" key="8">
    <source>
        <dbReference type="Pfam" id="PF16901"/>
    </source>
</evidence>
<dbReference type="EMBL" id="SOBT01000008">
    <property type="protein sequence ID" value="TDU32378.1"/>
    <property type="molecule type" value="Genomic_DNA"/>
</dbReference>
<evidence type="ECO:0000313" key="10">
    <source>
        <dbReference type="Proteomes" id="UP000295341"/>
    </source>
</evidence>
<keyword evidence="6" id="KW-0560">Oxidoreductase</keyword>
<evidence type="ECO:0000256" key="1">
    <source>
        <dbReference type="ARBA" id="ARBA00001974"/>
    </source>
</evidence>
<dbReference type="PRINTS" id="PR01001">
    <property type="entry name" value="FADG3PDH"/>
</dbReference>
<dbReference type="Pfam" id="PF16901">
    <property type="entry name" value="DAO_C"/>
    <property type="match status" value="1"/>
</dbReference>
<dbReference type="SUPFAM" id="SSF51905">
    <property type="entry name" value="FAD/NAD(P)-binding domain"/>
    <property type="match status" value="1"/>
</dbReference>
<evidence type="ECO:0000256" key="3">
    <source>
        <dbReference type="ARBA" id="ARBA00022630"/>
    </source>
</evidence>
<dbReference type="PANTHER" id="PTHR11985:SF35">
    <property type="entry name" value="ANAEROBIC GLYCEROL-3-PHOSPHATE DEHYDROGENASE SUBUNIT A"/>
    <property type="match status" value="1"/>
</dbReference>
<evidence type="ECO:0000256" key="4">
    <source>
        <dbReference type="ARBA" id="ARBA00022798"/>
    </source>
</evidence>
<organism evidence="9 10">
    <name type="scientific">Panacagrimonas perspica</name>
    <dbReference type="NCBI Taxonomy" id="381431"/>
    <lineage>
        <taxon>Bacteria</taxon>
        <taxon>Pseudomonadati</taxon>
        <taxon>Pseudomonadota</taxon>
        <taxon>Gammaproteobacteria</taxon>
        <taxon>Nevskiales</taxon>
        <taxon>Nevskiaceae</taxon>
        <taxon>Panacagrimonas</taxon>
    </lineage>
</organism>
<dbReference type="GO" id="GO:0046168">
    <property type="term" value="P:glycerol-3-phosphate catabolic process"/>
    <property type="evidence" value="ECO:0007669"/>
    <property type="project" value="TreeGrafter"/>
</dbReference>
<comment type="caution">
    <text evidence="9">The sequence shown here is derived from an EMBL/GenBank/DDBJ whole genome shotgun (WGS) entry which is preliminary data.</text>
</comment>
<accession>A0A4S3KAI6</accession>
<reference evidence="9 10" key="1">
    <citation type="submission" date="2019-03" db="EMBL/GenBank/DDBJ databases">
        <title>Genomic Encyclopedia of Type Strains, Phase IV (KMG-IV): sequencing the most valuable type-strain genomes for metagenomic binning, comparative biology and taxonomic classification.</title>
        <authorList>
            <person name="Goeker M."/>
        </authorList>
    </citation>
    <scope>NUCLEOTIDE SEQUENCE [LARGE SCALE GENOMIC DNA]</scope>
    <source>
        <strain evidence="9 10">DSM 26377</strain>
    </source>
</reference>
<protein>
    <submittedName>
        <fullName evidence="9">Glycerol-3-phosphate dehydrogenase</fullName>
    </submittedName>
</protein>
<evidence type="ECO:0000259" key="7">
    <source>
        <dbReference type="Pfam" id="PF01266"/>
    </source>
</evidence>
<feature type="domain" description="Alpha-glycerophosphate oxidase C-terminal" evidence="8">
    <location>
        <begin position="398"/>
        <end position="492"/>
    </location>
</feature>
<evidence type="ECO:0000256" key="5">
    <source>
        <dbReference type="ARBA" id="ARBA00022827"/>
    </source>
</evidence>
<dbReference type="RefSeq" id="WP_210772282.1">
    <property type="nucleotide sequence ID" value="NZ_MWIN01000001.1"/>
</dbReference>
<dbReference type="Gene3D" id="1.10.8.870">
    <property type="entry name" value="Alpha-glycerophosphate oxidase, cap domain"/>
    <property type="match status" value="1"/>
</dbReference>
<name>A0A4S3KAI6_9GAMM</name>
<dbReference type="Proteomes" id="UP000295341">
    <property type="component" value="Unassembled WGS sequence"/>
</dbReference>
<dbReference type="InterPro" id="IPR038299">
    <property type="entry name" value="DAO_C_sf"/>
</dbReference>
<dbReference type="GO" id="GO:0004368">
    <property type="term" value="F:glycerol-3-phosphate dehydrogenase (quinone) activity"/>
    <property type="evidence" value="ECO:0007669"/>
    <property type="project" value="InterPro"/>
</dbReference>
<dbReference type="InterPro" id="IPR000447">
    <property type="entry name" value="G3P_DH_FAD-dep"/>
</dbReference>
<keyword evidence="5" id="KW-0274">FAD</keyword>
<comment type="cofactor">
    <cofactor evidence="1">
        <name>FAD</name>
        <dbReference type="ChEBI" id="CHEBI:57692"/>
    </cofactor>
</comment>
<dbReference type="InterPro" id="IPR036188">
    <property type="entry name" value="FAD/NAD-bd_sf"/>
</dbReference>
<evidence type="ECO:0000256" key="2">
    <source>
        <dbReference type="ARBA" id="ARBA00007330"/>
    </source>
</evidence>
<keyword evidence="10" id="KW-1185">Reference proteome</keyword>
<keyword evidence="4" id="KW-0319">Glycerol metabolism</keyword>
<dbReference type="GO" id="GO:0006071">
    <property type="term" value="P:glycerol metabolic process"/>
    <property type="evidence" value="ECO:0007669"/>
    <property type="project" value="UniProtKB-KW"/>
</dbReference>
<dbReference type="Gene3D" id="3.50.50.60">
    <property type="entry name" value="FAD/NAD(P)-binding domain"/>
    <property type="match status" value="1"/>
</dbReference>
<dbReference type="Gene3D" id="3.30.9.10">
    <property type="entry name" value="D-Amino Acid Oxidase, subunit A, domain 2"/>
    <property type="match status" value="1"/>
</dbReference>
<gene>
    <name evidence="9" type="ORF">DFR24_1772</name>
</gene>
<dbReference type="InterPro" id="IPR031656">
    <property type="entry name" value="DAO_C"/>
</dbReference>
<dbReference type="Pfam" id="PF01266">
    <property type="entry name" value="DAO"/>
    <property type="match status" value="1"/>
</dbReference>
<dbReference type="AlphaFoldDB" id="A0A4S3KAI6"/>
<feature type="domain" description="FAD dependent oxidoreductase" evidence="7">
    <location>
        <begin position="15"/>
        <end position="363"/>
    </location>
</feature>
<dbReference type="PANTHER" id="PTHR11985">
    <property type="entry name" value="GLYCEROL-3-PHOSPHATE DEHYDROGENASE"/>
    <property type="match status" value="1"/>
</dbReference>
<sequence>MSAPDRLAALATRYDLVIIGGGITGAGVLREAVRTGASVLLVDRSDFASGTSSGSSKLVHGGLRYLQSAQWRLTLESVRERGRLLREAPGLVDPQAFLMPIQHDSKPSRALMQTGLFIYDLMAGRLTSRWMTAREVADAEPALSRENIHGAMYFQDAQTDDARLVQRLIEDSRALGAHALNYVAAEDLVRSGERVTGLVLTDRMSMATRHIEAGLVINATGAWTRQFASATVRAPQLRPLRGSHFVFAHDRLPIAHAITWLHPQDRRPVFAFPWEGAVLFGTTDLDHDMRLSEYPRMTAEESAYLLEALNLRFPAVNLAASDALSTYAGVRPVVAGGKDAPSAESRESALWSSEGLISITGGKLTTFRVTARQVLREAARQSPHLALRADAPLFEKGATEDAASRRLQGRLGANAAGKLTSQSSAEDRELVPGTPYSWAELRWSARHEQVMSLDDLLMRRTRMGLVTANGGRELLPRIRAAVQADLGWDDARWIDEEAAYLSMWQQRHAPA</sequence>
<evidence type="ECO:0000313" key="9">
    <source>
        <dbReference type="EMBL" id="TDU32378.1"/>
    </source>
</evidence>
<proteinExistence type="inferred from homology"/>
<dbReference type="InterPro" id="IPR006076">
    <property type="entry name" value="FAD-dep_OxRdtase"/>
</dbReference>
<comment type="similarity">
    <text evidence="2">Belongs to the FAD-dependent glycerol-3-phosphate dehydrogenase family.</text>
</comment>
<keyword evidence="3" id="KW-0285">Flavoprotein</keyword>